<reference evidence="12" key="2">
    <citation type="submission" date="2019-01" db="UniProtKB">
        <authorList>
            <consortium name="EnsemblPlants"/>
        </authorList>
    </citation>
    <scope>IDENTIFICATION</scope>
    <source>
        <strain evidence="12">cv. Heinz 1706</strain>
    </source>
</reference>
<evidence type="ECO:0000256" key="4">
    <source>
        <dbReference type="ARBA" id="ARBA00022824"/>
    </source>
</evidence>
<dbReference type="PROSITE" id="PS51715">
    <property type="entry name" value="G_GB1_RHD3"/>
    <property type="match status" value="1"/>
</dbReference>
<dbReference type="Gramene" id="Solyc03g121590.3.1">
    <property type="protein sequence ID" value="Solyc03g121590.3.1"/>
    <property type="gene ID" value="Solyc03g121590.3"/>
</dbReference>
<dbReference type="PANTHER" id="PTHR45923:SF2">
    <property type="entry name" value="PROTEIN SEY1"/>
    <property type="match status" value="1"/>
</dbReference>
<dbReference type="GO" id="GO:0005783">
    <property type="term" value="C:endoplasmic reticulum"/>
    <property type="evidence" value="ECO:0000318"/>
    <property type="project" value="GO_Central"/>
</dbReference>
<evidence type="ECO:0000256" key="2">
    <source>
        <dbReference type="ARBA" id="ARBA00022741"/>
    </source>
</evidence>
<dbReference type="PANTHER" id="PTHR45923">
    <property type="entry name" value="PROTEIN SEY1"/>
    <property type="match status" value="1"/>
</dbReference>
<dbReference type="Gene3D" id="3.40.50.300">
    <property type="entry name" value="P-loop containing nucleotide triphosphate hydrolases"/>
    <property type="match status" value="1"/>
</dbReference>
<evidence type="ECO:0000256" key="6">
    <source>
        <dbReference type="ARBA" id="ARBA00023134"/>
    </source>
</evidence>
<feature type="domain" description="GB1/RHD3-type G" evidence="11">
    <location>
        <begin position="92"/>
        <end position="211"/>
    </location>
</feature>
<dbReference type="EnsemblPlants" id="Solyc03g121590.3.1">
    <property type="protein sequence ID" value="Solyc03g121590.3.1"/>
    <property type="gene ID" value="Solyc03g121590.3"/>
</dbReference>
<dbReference type="GO" id="GO:0005525">
    <property type="term" value="F:GTP binding"/>
    <property type="evidence" value="ECO:0007669"/>
    <property type="project" value="UniProtKB-KW"/>
</dbReference>
<dbReference type="Pfam" id="PF05879">
    <property type="entry name" value="RHD3_GTPase"/>
    <property type="match status" value="3"/>
</dbReference>
<evidence type="ECO:0000256" key="1">
    <source>
        <dbReference type="ARBA" id="ARBA00022692"/>
    </source>
</evidence>
<dbReference type="PaxDb" id="4081-Solyc03g121600.2.1"/>
<evidence type="ECO:0000313" key="13">
    <source>
        <dbReference type="Proteomes" id="UP000004994"/>
    </source>
</evidence>
<comment type="similarity">
    <text evidence="8">Belongs to the TRAFAC class dynamin-like GTPase superfamily. GB1/RHD3 GTPase family.</text>
</comment>
<dbReference type="Gene3D" id="3.30.410.40">
    <property type="match status" value="1"/>
</dbReference>
<evidence type="ECO:0000256" key="5">
    <source>
        <dbReference type="ARBA" id="ARBA00022989"/>
    </source>
</evidence>
<evidence type="ECO:0000256" key="10">
    <source>
        <dbReference type="SAM" id="Phobius"/>
    </source>
</evidence>
<sequence>MLSDNKDECCSTHLIDGDGMFNVAGVENFMKEVKLAECGLSYAVVSIMGPQSSGFLIYPDCLTALIILMFLLEPMLLYGFPIVTKFNRGNAGKSTLLNHLFHTNFREMDAYKGRSQTTKGIWMARCAGIEPCTLVMDLEGTDGRERGEDDTAFEKQSALFALAVSDIVLINMWCHDIGREQAANKPLLKTVFQTPLENLEPVLREDIQKIWDSVPKPQAHKDTPLSEFFNVSHSKISSAVTISLSVYIYAHRFGELNLQVEVVALSSFEEKEEQFKEQVASLRQRFFHSIAPGGLAGDRRAVVPASGFSFSSQQIWKVIKENKDLDLPAHKVMVATVRCEEIANEKYVSFTENEEWSQLEEAVNSHSVRGFGRKVSSILDACLSEYDVEATFFDEGVRSSKRKHLEEKLLQLVQPAYQSMLGHIRSDAFERFKEAFEKSLKGGKGFALAARECAESFMSHFDEECSDAIIDQAKWDSSRVKDKLRRDVDAHIAEVRSAKLAEVTTLYETKLNEALAGPVEALLDGAGDDTWPAIRKLLQRETDTAVSGFAAALSGFEMDEESRDNMVLRLKDYARGVVEAKAKEEAGRVLSRMKDRFSTLFSHDQDSMPRIWTGKEDIRAITKTARSASLKLLSVMAAVRLEDESDSIDKVLIVALVDGKAGASSSKSITSVDPLASSTWDEEASKRNNNWLPPPWAIAAMVILGFNEFMTLLRNPLYLGFIFVAYLLFKALWVQMDISGEFRNGVLPGLLSLSTKFLPTIMNLLKRLAEEGQGVANGQPQANPALSSKSFRGSTNDHGDVSTSGTSEVTSENGTEYSSSSLHDKAQARILGGGTCINAGFYTRAGPSYIKKAGWDSKLVNESYPWVEKQIVYRPNLAPWQEAVRESLLEIGISPFNGFTYDHIYGTKVGGTIFDRFGRRHSAAELLASANPNKLDVLVHATVQKIDFDTSGKKPRAVGVIFKDENGKEHKAFLSTRKGSEIIVSSGAIGSPHILMLSGIGPKAELEKFNIPVVLDNKFVGQGMSDNPLNTIFVPTNRPVEQSLIQTVGITKKGVYIEASSGFGQSGDSISCHHGVASAEIGQLSTIPPKQRTVEAIEAYRKSKKNIPHEAFKGGFILEKIALPLSRGNISLVTTNPDDNPSITFNYFSHPRDLKRCVDGIRIVEKIAKSKHFTNFTQCNKETLDRLLNMSVQANVNLIPKHTHNTESLEQFCKDTVITIWHYHGGCQVGKVIAPNHKVLGVHRLRVIDGSTFKESPGTNPQATVMMMGRYMGVKILRERLGKAAGF</sequence>
<dbReference type="InterPro" id="IPR027417">
    <property type="entry name" value="P-loop_NTPase"/>
</dbReference>
<evidence type="ECO:0000256" key="3">
    <source>
        <dbReference type="ARBA" id="ARBA00022801"/>
    </source>
</evidence>
<feature type="region of interest" description="Disordered" evidence="9">
    <location>
        <begin position="776"/>
        <end position="821"/>
    </location>
</feature>
<name>A0A3Q7FU49_SOLLC</name>
<feature type="transmembrane region" description="Helical" evidence="10">
    <location>
        <begin position="55"/>
        <end position="80"/>
    </location>
</feature>
<dbReference type="Proteomes" id="UP000004994">
    <property type="component" value="Chromosome 3"/>
</dbReference>
<feature type="compositionally biased region" description="Polar residues" evidence="9">
    <location>
        <begin position="776"/>
        <end position="794"/>
    </location>
</feature>
<dbReference type="STRING" id="4081.A0A3Q7FU49"/>
<keyword evidence="1 10" id="KW-0812">Transmembrane</keyword>
<dbReference type="InterPro" id="IPR008803">
    <property type="entry name" value="RHD3/Sey1"/>
</dbReference>
<dbReference type="InterPro" id="IPR030386">
    <property type="entry name" value="G_GB1_RHD3_dom"/>
</dbReference>
<dbReference type="GO" id="GO:0016614">
    <property type="term" value="F:oxidoreductase activity, acting on CH-OH group of donors"/>
    <property type="evidence" value="ECO:0007669"/>
    <property type="project" value="InterPro"/>
</dbReference>
<evidence type="ECO:0000259" key="11">
    <source>
        <dbReference type="PROSITE" id="PS51715"/>
    </source>
</evidence>
<feature type="compositionally biased region" description="Low complexity" evidence="9">
    <location>
        <begin position="801"/>
        <end position="816"/>
    </location>
</feature>
<dbReference type="Pfam" id="PF20428">
    <property type="entry name" value="Sey1_3HB"/>
    <property type="match status" value="1"/>
</dbReference>
<keyword evidence="4" id="KW-0256">Endoplasmic reticulum</keyword>
<dbReference type="GO" id="GO:0016320">
    <property type="term" value="P:endoplasmic reticulum membrane fusion"/>
    <property type="evidence" value="ECO:0000318"/>
    <property type="project" value="GO_Central"/>
</dbReference>
<evidence type="ECO:0000313" key="12">
    <source>
        <dbReference type="EnsemblPlants" id="Solyc03g121590.3.1"/>
    </source>
</evidence>
<dbReference type="Gene3D" id="3.50.50.60">
    <property type="entry name" value="FAD/NAD(P)-binding domain"/>
    <property type="match status" value="1"/>
</dbReference>
<keyword evidence="5 10" id="KW-1133">Transmembrane helix</keyword>
<dbReference type="InterPro" id="IPR036188">
    <property type="entry name" value="FAD/NAD-bd_sf"/>
</dbReference>
<dbReference type="GO" id="GO:0003924">
    <property type="term" value="F:GTPase activity"/>
    <property type="evidence" value="ECO:0000318"/>
    <property type="project" value="GO_Central"/>
</dbReference>
<keyword evidence="3" id="KW-0378">Hydrolase</keyword>
<dbReference type="InterPro" id="IPR046758">
    <property type="entry name" value="Sey1/RHD3-like_3HB"/>
</dbReference>
<dbReference type="SUPFAM" id="SSF54373">
    <property type="entry name" value="FAD-linked reductases, C-terminal domain"/>
    <property type="match status" value="1"/>
</dbReference>
<reference evidence="12" key="1">
    <citation type="journal article" date="2012" name="Nature">
        <title>The tomato genome sequence provides insights into fleshy fruit evolution.</title>
        <authorList>
            <consortium name="Tomato Genome Consortium"/>
        </authorList>
    </citation>
    <scope>NUCLEOTIDE SEQUENCE [LARGE SCALE GENOMIC DNA]</scope>
    <source>
        <strain evidence="12">cv. Heinz 1706</strain>
    </source>
</reference>
<evidence type="ECO:0000256" key="7">
    <source>
        <dbReference type="ARBA" id="ARBA00023136"/>
    </source>
</evidence>
<dbReference type="GO" id="GO:0050660">
    <property type="term" value="F:flavin adenine dinucleotide binding"/>
    <property type="evidence" value="ECO:0007669"/>
    <property type="project" value="InterPro"/>
</dbReference>
<keyword evidence="7 10" id="KW-0472">Membrane</keyword>
<evidence type="ECO:0000256" key="9">
    <source>
        <dbReference type="SAM" id="MobiDB-lite"/>
    </source>
</evidence>
<dbReference type="PROSITE" id="PS00624">
    <property type="entry name" value="GMC_OXRED_2"/>
    <property type="match status" value="1"/>
</dbReference>
<dbReference type="SUPFAM" id="SSF51905">
    <property type="entry name" value="FAD/NAD(P)-binding domain"/>
    <property type="match status" value="1"/>
</dbReference>
<keyword evidence="13" id="KW-1185">Reference proteome</keyword>
<dbReference type="InterPro" id="IPR007867">
    <property type="entry name" value="GMC_OxRtase_C"/>
</dbReference>
<dbReference type="SUPFAM" id="SSF52540">
    <property type="entry name" value="P-loop containing nucleoside triphosphate hydrolases"/>
    <property type="match status" value="1"/>
</dbReference>
<protein>
    <recommendedName>
        <fullName evidence="11">GB1/RHD3-type G domain-containing protein</fullName>
    </recommendedName>
</protein>
<dbReference type="Pfam" id="PF00732">
    <property type="entry name" value="GMC_oxred_N"/>
    <property type="match status" value="1"/>
</dbReference>
<keyword evidence="6" id="KW-0342">GTP-binding</keyword>
<proteinExistence type="inferred from homology"/>
<evidence type="ECO:0000256" key="8">
    <source>
        <dbReference type="PROSITE-ProRule" id="PRU01052"/>
    </source>
</evidence>
<dbReference type="Pfam" id="PF05199">
    <property type="entry name" value="GMC_oxred_C"/>
    <property type="match status" value="1"/>
</dbReference>
<organism evidence="12">
    <name type="scientific">Solanum lycopersicum</name>
    <name type="common">Tomato</name>
    <name type="synonym">Lycopersicon esculentum</name>
    <dbReference type="NCBI Taxonomy" id="4081"/>
    <lineage>
        <taxon>Eukaryota</taxon>
        <taxon>Viridiplantae</taxon>
        <taxon>Streptophyta</taxon>
        <taxon>Embryophyta</taxon>
        <taxon>Tracheophyta</taxon>
        <taxon>Spermatophyta</taxon>
        <taxon>Magnoliopsida</taxon>
        <taxon>eudicotyledons</taxon>
        <taxon>Gunneridae</taxon>
        <taxon>Pentapetalae</taxon>
        <taxon>asterids</taxon>
        <taxon>lamiids</taxon>
        <taxon>Solanales</taxon>
        <taxon>Solanaceae</taxon>
        <taxon>Solanoideae</taxon>
        <taxon>Solaneae</taxon>
        <taxon>Solanum</taxon>
        <taxon>Solanum subgen. Lycopersicon</taxon>
    </lineage>
</organism>
<dbReference type="InParanoid" id="A0A3Q7FU49"/>
<accession>A0A3Q7FU49</accession>
<keyword evidence="2" id="KW-0547">Nucleotide-binding</keyword>
<dbReference type="InterPro" id="IPR000172">
    <property type="entry name" value="GMC_OxRdtase_N"/>
</dbReference>